<evidence type="ECO:0000256" key="1">
    <source>
        <dbReference type="ARBA" id="ARBA00004613"/>
    </source>
</evidence>
<keyword evidence="5 7" id="KW-1015">Disulfide bond</keyword>
<dbReference type="SMART" id="SM00409">
    <property type="entry name" value="IG"/>
    <property type="match status" value="1"/>
</dbReference>
<keyword evidence="12" id="KW-1185">Reference proteome</keyword>
<evidence type="ECO:0000256" key="7">
    <source>
        <dbReference type="PROSITE-ProRule" id="PRU00196"/>
    </source>
</evidence>
<dbReference type="PROSITE" id="PS50287">
    <property type="entry name" value="SRCR_2"/>
    <property type="match status" value="9"/>
</dbReference>
<dbReference type="InterPro" id="IPR003599">
    <property type="entry name" value="Ig_sub"/>
</dbReference>
<dbReference type="InterPro" id="IPR013783">
    <property type="entry name" value="Ig-like_fold"/>
</dbReference>
<dbReference type="PANTHER" id="PTHR19331:SF22">
    <property type="entry name" value="DELETED IN MALIGNANT BRAIN TUMORS 1 PROTEIN"/>
    <property type="match status" value="1"/>
</dbReference>
<evidence type="ECO:0000256" key="8">
    <source>
        <dbReference type="SAM" id="MobiDB-lite"/>
    </source>
</evidence>
<feature type="domain" description="SRCR" evidence="11">
    <location>
        <begin position="240"/>
        <end position="335"/>
    </location>
</feature>
<name>A0A9Y3VTI1_9CICH</name>
<keyword evidence="2" id="KW-0964">Secreted</keyword>
<comment type="caution">
    <text evidence="7">Lacks conserved residue(s) required for the propagation of feature annotation.</text>
</comment>
<feature type="domain" description="SRCR" evidence="11">
    <location>
        <begin position="735"/>
        <end position="834"/>
    </location>
</feature>
<dbReference type="Gene3D" id="2.60.40.10">
    <property type="entry name" value="Immunoglobulins"/>
    <property type="match status" value="1"/>
</dbReference>
<keyword evidence="9" id="KW-1133">Transmembrane helix</keyword>
<keyword evidence="9" id="KW-0812">Transmembrane</keyword>
<feature type="domain" description="SRCR" evidence="11">
    <location>
        <begin position="533"/>
        <end position="632"/>
    </location>
</feature>
<gene>
    <name evidence="13 14" type="primary">LOC102204933</name>
</gene>
<feature type="disulfide bond" evidence="7">
    <location>
        <begin position="204"/>
        <end position="214"/>
    </location>
</feature>
<dbReference type="GO" id="GO:0016020">
    <property type="term" value="C:membrane"/>
    <property type="evidence" value="ECO:0007669"/>
    <property type="project" value="InterPro"/>
</dbReference>
<evidence type="ECO:0000313" key="12">
    <source>
        <dbReference type="Proteomes" id="UP000695023"/>
    </source>
</evidence>
<dbReference type="SUPFAM" id="SSF48726">
    <property type="entry name" value="Immunoglobulin"/>
    <property type="match status" value="1"/>
</dbReference>
<evidence type="ECO:0000256" key="9">
    <source>
        <dbReference type="SAM" id="Phobius"/>
    </source>
</evidence>
<evidence type="ECO:0000256" key="6">
    <source>
        <dbReference type="ARBA" id="ARBA00023180"/>
    </source>
</evidence>
<feature type="region of interest" description="Disordered" evidence="8">
    <location>
        <begin position="1097"/>
        <end position="1117"/>
    </location>
</feature>
<feature type="domain" description="SRCR" evidence="11">
    <location>
        <begin position="336"/>
        <end position="435"/>
    </location>
</feature>
<dbReference type="PRINTS" id="PR00258">
    <property type="entry name" value="SPERACTRCPTR"/>
</dbReference>
<feature type="disulfide bond" evidence="7">
    <location>
        <begin position="308"/>
        <end position="318"/>
    </location>
</feature>
<evidence type="ECO:0000313" key="13">
    <source>
        <dbReference type="RefSeq" id="XP_005748486.2"/>
    </source>
</evidence>
<accession>A0A9Y3VTI1</accession>
<protein>
    <submittedName>
        <fullName evidence="13 14">Scavenger receptor cysteine-rich type 1 protein M130-like isoform X1</fullName>
    </submittedName>
</protein>
<feature type="disulfide bond" evidence="7">
    <location>
        <begin position="906"/>
        <end position="916"/>
    </location>
</feature>
<evidence type="ECO:0000256" key="2">
    <source>
        <dbReference type="ARBA" id="ARBA00022525"/>
    </source>
</evidence>
<dbReference type="PANTHER" id="PTHR19331">
    <property type="entry name" value="SCAVENGER RECEPTOR DOMAIN-CONTAINING"/>
    <property type="match status" value="1"/>
</dbReference>
<dbReference type="AlphaFoldDB" id="A0A9Y3VTI1"/>
<dbReference type="Pfam" id="PF00530">
    <property type="entry name" value="SRCR"/>
    <property type="match status" value="9"/>
</dbReference>
<feature type="domain" description="SRCR" evidence="11">
    <location>
        <begin position="637"/>
        <end position="734"/>
    </location>
</feature>
<dbReference type="Proteomes" id="UP000695023">
    <property type="component" value="Unplaced"/>
</dbReference>
<evidence type="ECO:0000256" key="3">
    <source>
        <dbReference type="ARBA" id="ARBA00022729"/>
    </source>
</evidence>
<keyword evidence="3 10" id="KW-0732">Signal</keyword>
<dbReference type="RefSeq" id="XP_013770201.1">
    <property type="nucleotide sequence ID" value="XM_013914747.1"/>
</dbReference>
<dbReference type="GeneID" id="102204933"/>
<dbReference type="InterPro" id="IPR036179">
    <property type="entry name" value="Ig-like_dom_sf"/>
</dbReference>
<dbReference type="Gene3D" id="3.10.250.10">
    <property type="entry name" value="SRCR-like domain"/>
    <property type="match status" value="9"/>
</dbReference>
<feature type="transmembrane region" description="Helical" evidence="9">
    <location>
        <begin position="1045"/>
        <end position="1069"/>
    </location>
</feature>
<feature type="disulfide bond" evidence="7">
    <location>
        <begin position="505"/>
        <end position="515"/>
    </location>
</feature>
<feature type="domain" description="SRCR" evidence="11">
    <location>
        <begin position="136"/>
        <end position="235"/>
    </location>
</feature>
<dbReference type="SMART" id="SM00202">
    <property type="entry name" value="SR"/>
    <property type="match status" value="9"/>
</dbReference>
<reference evidence="13 14" key="1">
    <citation type="submission" date="2025-04" db="UniProtKB">
        <authorList>
            <consortium name="RefSeq"/>
        </authorList>
    </citation>
    <scope>IDENTIFICATION</scope>
</reference>
<evidence type="ECO:0000259" key="11">
    <source>
        <dbReference type="PROSITE" id="PS50287"/>
    </source>
</evidence>
<keyword evidence="4" id="KW-0677">Repeat</keyword>
<feature type="chain" id="PRO_5044704315" evidence="10">
    <location>
        <begin position="33"/>
        <end position="1117"/>
    </location>
</feature>
<evidence type="ECO:0000256" key="5">
    <source>
        <dbReference type="ARBA" id="ARBA00023157"/>
    </source>
</evidence>
<evidence type="ECO:0000256" key="10">
    <source>
        <dbReference type="SAM" id="SignalP"/>
    </source>
</evidence>
<organism evidence="12 13">
    <name type="scientific">Pundamilia nyererei</name>
    <dbReference type="NCBI Taxonomy" id="303518"/>
    <lineage>
        <taxon>Eukaryota</taxon>
        <taxon>Metazoa</taxon>
        <taxon>Chordata</taxon>
        <taxon>Craniata</taxon>
        <taxon>Vertebrata</taxon>
        <taxon>Euteleostomi</taxon>
        <taxon>Actinopterygii</taxon>
        <taxon>Neopterygii</taxon>
        <taxon>Teleostei</taxon>
        <taxon>Neoteleostei</taxon>
        <taxon>Acanthomorphata</taxon>
        <taxon>Ovalentaria</taxon>
        <taxon>Cichlomorphae</taxon>
        <taxon>Cichliformes</taxon>
        <taxon>Cichlidae</taxon>
        <taxon>African cichlids</taxon>
        <taxon>Pseudocrenilabrinae</taxon>
        <taxon>Haplochromini</taxon>
        <taxon>Pundamilia</taxon>
    </lineage>
</organism>
<evidence type="ECO:0000256" key="4">
    <source>
        <dbReference type="ARBA" id="ARBA00022737"/>
    </source>
</evidence>
<feature type="disulfide bond" evidence="7">
    <location>
        <begin position="601"/>
        <end position="611"/>
    </location>
</feature>
<feature type="disulfide bond" evidence="7">
    <location>
        <begin position="404"/>
        <end position="414"/>
    </location>
</feature>
<comment type="subcellular location">
    <subcellularLocation>
        <location evidence="1">Secreted</location>
    </subcellularLocation>
</comment>
<sequence>MNIAEHRQRHVYPDMDQLFVLLLLLWGSGIQAYGKQDSTESDDVRLVGGANHCGGTLQVKHLGEWKPLQFIDCTLKEAAVFCKHLDCGSAVSIEQSPQSSVWWVNSTCVQSGSALRNCVTTEGFSSAVELTCSDSVRLLNGSSLCSGRLEVKSNQSWSSVCEADFDQQDAEVVCRELGCGPPSVLQGALYEEVEAPVWSKEFQCGGHESALLDCRSSGSARNSCSAGKAVGLTCSEPDDVRLVGGASHCAGTLEAKHLGEWRPLCASHDSWTLKEAAVFCEYLDCGSAVHVEERHSSYKSAWSISSDCVLSRSPLRECTTSDYTDQILKLTCADSVRLLNGSSLCSGRLEVKSNQSWSSVCEADFDQQDAEVVCRELRCGPPSVLQGALYGEVEAPVWSKEFQCGGHESALLDCRSSGSARNSCSPGKAVGLTCSEPDFRLVGGASRCTGTLEFKHLGEWRPVYGFFWTLKEAAVSCEQLDCGSAVYIEMVDSSRTTGWLISSDCVLSRSPLRDCATSHYTDQILKLTCSDSVRLLNGSSLCSGRLEVKSNQSWSSVCEADFDQKDAEVVCREFGCGPPLVLQGALYGEVEASVSSKEFQCGGHESALLDCRSSASARNSCSPGKAVGLTCSESDDVRLVGGPSRCAGTLELKRLREWRPMVYSDDSWTLKEAAVVCEKLDCGSAVSMEAAQSSYKFVWLIRSSCIVSKTPLSNRDCAISDQLDYILKLTCSDSVRLLNGSSLCSGRLEVKSNQSWSSVCEDDFDQQDAEVVCRQLGCGPPSVLQGALYEEVEASVWSKEFQCGGHESALLDCRSSGSARNSCSPGKAVGLTCSDNDVRLVGGPSRCAGTLELKHLAGWRPLCGSHDSWTLKEAAVFCEHLDCGSAVSIEKRRSSRTSAWLITPECVLSTSLLRGCATTDSSYQILKLTCSDFLVQPVISVSSMNGVSKAQQQELRVSRGSNFTISCSIQPQYPGGFFQLTFTSSNTAYNYTQPAVNHSAYFLFPAAKLAHQGNYSCVYHVYAIARNFSSESCLLSVTVSAPTDFTVLITMLILPLTLLLVITALYFYCQASRGQKSSRQKNTELLDSNQGVCAGEGGTAANKGVQQDRQRAHPTAT</sequence>
<keyword evidence="6" id="KW-0325">Glycoprotein</keyword>
<dbReference type="RefSeq" id="XP_005748486.2">
    <property type="nucleotide sequence ID" value="XM_005748429.2"/>
</dbReference>
<dbReference type="FunFam" id="3.10.250.10:FF:000013">
    <property type="entry name" value="CD163 molecule like 1"/>
    <property type="match status" value="4"/>
</dbReference>
<feature type="disulfide bond" evidence="7">
    <location>
        <begin position="803"/>
        <end position="813"/>
    </location>
</feature>
<dbReference type="InterPro" id="IPR036772">
    <property type="entry name" value="SRCR-like_dom_sf"/>
</dbReference>
<dbReference type="SUPFAM" id="SSF56487">
    <property type="entry name" value="SRCR-like"/>
    <property type="match status" value="9"/>
</dbReference>
<evidence type="ECO:0000313" key="14">
    <source>
        <dbReference type="RefSeq" id="XP_013770201.1"/>
    </source>
</evidence>
<keyword evidence="9" id="KW-0472">Membrane</keyword>
<feature type="domain" description="SRCR" evidence="11">
    <location>
        <begin position="838"/>
        <end position="944"/>
    </location>
</feature>
<feature type="domain" description="SRCR" evidence="11">
    <location>
        <begin position="439"/>
        <end position="532"/>
    </location>
</feature>
<feature type="disulfide bond" evidence="7">
    <location>
        <begin position="108"/>
        <end position="118"/>
    </location>
</feature>
<proteinExistence type="predicted"/>
<feature type="domain" description="SRCR" evidence="11">
    <location>
        <begin position="44"/>
        <end position="135"/>
    </location>
</feature>
<feature type="signal peptide" evidence="10">
    <location>
        <begin position="1"/>
        <end position="32"/>
    </location>
</feature>
<dbReference type="InterPro" id="IPR001190">
    <property type="entry name" value="SRCR"/>
</dbReference>